<dbReference type="STRING" id="74969.FAD_1125"/>
<keyword evidence="2" id="KW-0249">Electron transport</keyword>
<keyword evidence="3 6" id="KW-1015">Disulfide bond</keyword>
<dbReference type="NCBIfam" id="TIGR01068">
    <property type="entry name" value="thioredoxin"/>
    <property type="match status" value="1"/>
</dbReference>
<proteinExistence type="predicted"/>
<name>A0A1V0N4G5_9ARCH</name>
<dbReference type="CDD" id="cd02947">
    <property type="entry name" value="TRX_family"/>
    <property type="match status" value="1"/>
</dbReference>
<evidence type="ECO:0000259" key="7">
    <source>
        <dbReference type="PROSITE" id="PS51352"/>
    </source>
</evidence>
<feature type="active site" description="Nucleophile" evidence="5">
    <location>
        <position position="43"/>
    </location>
</feature>
<dbReference type="InterPro" id="IPR013766">
    <property type="entry name" value="Thioredoxin_domain"/>
</dbReference>
<dbReference type="PANTHER" id="PTHR45663:SF11">
    <property type="entry name" value="GEO12009P1"/>
    <property type="match status" value="1"/>
</dbReference>
<evidence type="ECO:0000313" key="11">
    <source>
        <dbReference type="Proteomes" id="UP000546917"/>
    </source>
</evidence>
<protein>
    <submittedName>
        <fullName evidence="8">Thioredoxin</fullName>
    </submittedName>
</protein>
<organism evidence="8 10">
    <name type="scientific">Ferroplasma acidiphilum</name>
    <dbReference type="NCBI Taxonomy" id="74969"/>
    <lineage>
        <taxon>Archaea</taxon>
        <taxon>Methanobacteriati</taxon>
        <taxon>Thermoplasmatota</taxon>
        <taxon>Thermoplasmata</taxon>
        <taxon>Thermoplasmatales</taxon>
        <taxon>Ferroplasmaceae</taxon>
        <taxon>Ferroplasma</taxon>
    </lineage>
</organism>
<reference evidence="9 11" key="2">
    <citation type="submission" date="2020-05" db="EMBL/GenBank/DDBJ databases">
        <authorList>
            <person name="Zhang R."/>
        </authorList>
    </citation>
    <scope>NUCLEOTIDE SEQUENCE [LARGE SCALE GENOMIC DNA]</scope>
    <source>
        <strain evidence="9 11">DSM 28986</strain>
    </source>
</reference>
<feature type="site" description="Contributes to redox potential value" evidence="5">
    <location>
        <position position="45"/>
    </location>
</feature>
<dbReference type="InterPro" id="IPR005746">
    <property type="entry name" value="Thioredoxin"/>
</dbReference>
<evidence type="ECO:0000313" key="8">
    <source>
        <dbReference type="EMBL" id="ARD85001.1"/>
    </source>
</evidence>
<dbReference type="PIRSF" id="PIRSF000077">
    <property type="entry name" value="Thioredoxin"/>
    <property type="match status" value="1"/>
</dbReference>
<dbReference type="GO" id="GO:0015035">
    <property type="term" value="F:protein-disulfide reductase activity"/>
    <property type="evidence" value="ECO:0007669"/>
    <property type="project" value="InterPro"/>
</dbReference>
<dbReference type="PROSITE" id="PS00194">
    <property type="entry name" value="THIOREDOXIN_1"/>
    <property type="match status" value="1"/>
</dbReference>
<dbReference type="Gene3D" id="3.40.30.10">
    <property type="entry name" value="Glutaredoxin"/>
    <property type="match status" value="1"/>
</dbReference>
<dbReference type="AlphaFoldDB" id="A0A1V0N4G5"/>
<evidence type="ECO:0000256" key="3">
    <source>
        <dbReference type="ARBA" id="ARBA00023157"/>
    </source>
</evidence>
<keyword evidence="4 6" id="KW-0676">Redox-active center</keyword>
<gene>
    <name evidence="8" type="primary">trxA</name>
    <name evidence="8" type="ORF">FAD_1125</name>
    <name evidence="9" type="ORF">HLB00_00335</name>
</gene>
<feature type="site" description="Deprotonates C-terminal active site Cys" evidence="5">
    <location>
        <position position="37"/>
    </location>
</feature>
<dbReference type="OrthoDB" id="35385at2157"/>
<evidence type="ECO:0000256" key="4">
    <source>
        <dbReference type="ARBA" id="ARBA00023284"/>
    </source>
</evidence>
<evidence type="ECO:0000256" key="1">
    <source>
        <dbReference type="ARBA" id="ARBA00022448"/>
    </source>
</evidence>
<dbReference type="GeneID" id="84217723"/>
<feature type="active site" description="Nucleophile" evidence="5">
    <location>
        <position position="46"/>
    </location>
</feature>
<evidence type="ECO:0000313" key="9">
    <source>
        <dbReference type="EMBL" id="NOL59286.1"/>
    </source>
</evidence>
<feature type="disulfide bond" description="Redox-active" evidence="6">
    <location>
        <begin position="43"/>
        <end position="46"/>
    </location>
</feature>
<reference evidence="8 10" key="1">
    <citation type="submission" date="2011-10" db="EMBL/GenBank/DDBJ databases">
        <title>Metabolic and evolutionary patterns in the extreme acidophile Ferroplasma acidiphilum.</title>
        <authorList>
            <person name="Golyshina O.V."/>
            <person name="Kozyavkin S.A."/>
            <person name="Tatusov R.L."/>
            <person name="Slesarev A.I."/>
            <person name="Golyshin P.N."/>
        </authorList>
    </citation>
    <scope>NUCLEOTIDE SEQUENCE [LARGE SCALE GENOMIC DNA]</scope>
    <source>
        <strain evidence="8">Berkeley</strain>
        <strain evidence="10">Y</strain>
    </source>
</reference>
<evidence type="ECO:0000256" key="2">
    <source>
        <dbReference type="ARBA" id="ARBA00022982"/>
    </source>
</evidence>
<dbReference type="SUPFAM" id="SSF52833">
    <property type="entry name" value="Thioredoxin-like"/>
    <property type="match status" value="1"/>
</dbReference>
<dbReference type="PANTHER" id="PTHR45663">
    <property type="entry name" value="GEO12009P1"/>
    <property type="match status" value="1"/>
</dbReference>
<dbReference type="InterPro" id="IPR017937">
    <property type="entry name" value="Thioredoxin_CS"/>
</dbReference>
<evidence type="ECO:0000256" key="6">
    <source>
        <dbReference type="PIRSR" id="PIRSR000077-4"/>
    </source>
</evidence>
<dbReference type="RefSeq" id="WP_081142497.1">
    <property type="nucleotide sequence ID" value="NZ_CP015363.1"/>
</dbReference>
<feature type="domain" description="Thioredoxin" evidence="7">
    <location>
        <begin position="1"/>
        <end position="118"/>
    </location>
</feature>
<evidence type="ECO:0000256" key="5">
    <source>
        <dbReference type="PIRSR" id="PIRSR000077-1"/>
    </source>
</evidence>
<keyword evidence="10" id="KW-1185">Reference proteome</keyword>
<keyword evidence="1" id="KW-0813">Transport</keyword>
<dbReference type="InterPro" id="IPR036249">
    <property type="entry name" value="Thioredoxin-like_sf"/>
</dbReference>
<dbReference type="GO" id="GO:0005737">
    <property type="term" value="C:cytoplasm"/>
    <property type="evidence" value="ECO:0007669"/>
    <property type="project" value="TreeGrafter"/>
</dbReference>
<dbReference type="Proteomes" id="UP000546917">
    <property type="component" value="Unassembled WGS sequence"/>
</dbReference>
<dbReference type="KEGG" id="fai:FAD_1125"/>
<dbReference type="PROSITE" id="PS51352">
    <property type="entry name" value="THIOREDOXIN_2"/>
    <property type="match status" value="1"/>
</dbReference>
<accession>A0A1V0N4G5</accession>
<dbReference type="FunFam" id="3.40.30.10:FF:000001">
    <property type="entry name" value="Thioredoxin"/>
    <property type="match status" value="1"/>
</dbReference>
<evidence type="ECO:0000313" key="10">
    <source>
        <dbReference type="Proteomes" id="UP000192050"/>
    </source>
</evidence>
<sequence>MENNNVFGKSSGTSGPVELNDGNFQSFVSSSKLSVIDMWAAWCAPCRYLSPVVDELSKEYANVANFGKVNVDENPVTSRNYRIESIPTILFFKNGKAVDMSIGVVPKEVLAQKIKSLA</sequence>
<dbReference type="EMBL" id="CP015363">
    <property type="protein sequence ID" value="ARD85001.1"/>
    <property type="molecule type" value="Genomic_DNA"/>
</dbReference>
<feature type="site" description="Contributes to redox potential value" evidence="5">
    <location>
        <position position="44"/>
    </location>
</feature>
<dbReference type="EMBL" id="JABGBP010000011">
    <property type="protein sequence ID" value="NOL59286.1"/>
    <property type="molecule type" value="Genomic_DNA"/>
</dbReference>
<dbReference type="Pfam" id="PF00085">
    <property type="entry name" value="Thioredoxin"/>
    <property type="match status" value="1"/>
</dbReference>
<dbReference type="PRINTS" id="PR00421">
    <property type="entry name" value="THIOREDOXIN"/>
</dbReference>
<dbReference type="Proteomes" id="UP000192050">
    <property type="component" value="Chromosome"/>
</dbReference>